<dbReference type="SUPFAM" id="SSF47090">
    <property type="entry name" value="PGBD-like"/>
    <property type="match status" value="1"/>
</dbReference>
<organism evidence="12 13">
    <name type="scientific">Loa loa</name>
    <name type="common">Eye worm</name>
    <name type="synonym">Filaria loa</name>
    <dbReference type="NCBI Taxonomy" id="7209"/>
    <lineage>
        <taxon>Eukaryota</taxon>
        <taxon>Metazoa</taxon>
        <taxon>Ecdysozoa</taxon>
        <taxon>Nematoda</taxon>
        <taxon>Chromadorea</taxon>
        <taxon>Rhabditida</taxon>
        <taxon>Spirurina</taxon>
        <taxon>Spiruromorpha</taxon>
        <taxon>Filarioidea</taxon>
        <taxon>Onchocercidae</taxon>
        <taxon>Loa</taxon>
    </lineage>
</organism>
<dbReference type="WBParaSite" id="EN70_5428">
    <property type="protein sequence ID" value="EN70_5428"/>
    <property type="gene ID" value="EN70_5428"/>
</dbReference>
<comment type="similarity">
    <text evidence="1">Belongs to the peptidase M10A family.</text>
</comment>
<dbReference type="SUPFAM" id="SSF50923">
    <property type="entry name" value="Hemopexin-like domain"/>
    <property type="match status" value="1"/>
</dbReference>
<dbReference type="eggNOG" id="KOG1565">
    <property type="taxonomic scope" value="Eukaryota"/>
</dbReference>
<comment type="cofactor">
    <cofactor evidence="9">
        <name>Zn(2+)</name>
        <dbReference type="ChEBI" id="CHEBI:29105"/>
    </cofactor>
    <text evidence="9">Binds 2 Zn(2+) ions per subunit.</text>
</comment>
<dbReference type="GO" id="GO:0030574">
    <property type="term" value="P:collagen catabolic process"/>
    <property type="evidence" value="ECO:0007669"/>
    <property type="project" value="TreeGrafter"/>
</dbReference>
<dbReference type="GO" id="GO:0004222">
    <property type="term" value="F:metalloendopeptidase activity"/>
    <property type="evidence" value="ECO:0007669"/>
    <property type="project" value="InterPro"/>
</dbReference>
<feature type="binding site" evidence="9">
    <location>
        <position position="157"/>
    </location>
    <ligand>
        <name>Zn(2+)</name>
        <dbReference type="ChEBI" id="CHEBI:29105"/>
        <label>1</label>
    </ligand>
</feature>
<feature type="binding site" evidence="9">
    <location>
        <position position="283"/>
    </location>
    <ligand>
        <name>Ca(2+)</name>
        <dbReference type="ChEBI" id="CHEBI:29108"/>
        <label>4</label>
    </ligand>
</feature>
<evidence type="ECO:0000256" key="6">
    <source>
        <dbReference type="ARBA" id="ARBA00023049"/>
    </source>
</evidence>
<dbReference type="STRING" id="7209.A0A1I7VRI8"/>
<dbReference type="PANTHER" id="PTHR10201:SF329">
    <property type="entry name" value="MATRIX METALLOPROTEINASE-C"/>
    <property type="match status" value="1"/>
</dbReference>
<evidence type="ECO:0000256" key="3">
    <source>
        <dbReference type="ARBA" id="ARBA00022723"/>
    </source>
</evidence>
<keyword evidence="12" id="KW-1185">Reference proteome</keyword>
<feature type="binding site" evidence="9">
    <location>
        <position position="162"/>
    </location>
    <ligand>
        <name>Ca(2+)</name>
        <dbReference type="ChEBI" id="CHEBI:29108"/>
        <label>3</label>
    </ligand>
</feature>
<dbReference type="Proteomes" id="UP000095285">
    <property type="component" value="Unassembled WGS sequence"/>
</dbReference>
<feature type="binding site" evidence="9">
    <location>
        <position position="285"/>
    </location>
    <ligand>
        <name>Ca(2+)</name>
        <dbReference type="ChEBI" id="CHEBI:29108"/>
        <label>5</label>
    </ligand>
</feature>
<comment type="cofactor">
    <cofactor evidence="9">
        <name>Ca(2+)</name>
        <dbReference type="ChEBI" id="CHEBI:29108"/>
    </cofactor>
    <text evidence="9">Can bind about 5 Ca(2+) ions per subunit.</text>
</comment>
<keyword evidence="4" id="KW-0378">Hydrolase</keyword>
<feature type="modified residue" description="Phosphotyrosine; by PKDCC" evidence="10">
    <location>
        <position position="363"/>
    </location>
</feature>
<accession>A0A1I7VRI8</accession>
<keyword evidence="9" id="KW-0106">Calcium</keyword>
<reference evidence="12" key="1">
    <citation type="submission" date="2012-04" db="EMBL/GenBank/DDBJ databases">
        <title>The Genome Sequence of Loa loa.</title>
        <authorList>
            <consortium name="The Broad Institute Genome Sequencing Platform"/>
            <consortium name="Broad Institute Genome Sequencing Center for Infectious Disease"/>
            <person name="Nutman T.B."/>
            <person name="Fink D.L."/>
            <person name="Russ C."/>
            <person name="Young S."/>
            <person name="Zeng Q."/>
            <person name="Gargeya S."/>
            <person name="Alvarado L."/>
            <person name="Berlin A."/>
            <person name="Chapman S.B."/>
            <person name="Chen Z."/>
            <person name="Freedman E."/>
            <person name="Gellesch M."/>
            <person name="Goldberg J."/>
            <person name="Griggs A."/>
            <person name="Gujja S."/>
            <person name="Heilman E.R."/>
            <person name="Heiman D."/>
            <person name="Howarth C."/>
            <person name="Mehta T."/>
            <person name="Neiman D."/>
            <person name="Pearson M."/>
            <person name="Roberts A."/>
            <person name="Saif S."/>
            <person name="Shea T."/>
            <person name="Shenoy N."/>
            <person name="Sisk P."/>
            <person name="Stolte C."/>
            <person name="Sykes S."/>
            <person name="White J."/>
            <person name="Yandava C."/>
            <person name="Haas B."/>
            <person name="Henn M.R."/>
            <person name="Nusbaum C."/>
            <person name="Birren B."/>
        </authorList>
    </citation>
    <scope>NUCLEOTIDE SEQUENCE [LARGE SCALE GENOMIC DNA]</scope>
</reference>
<feature type="binding site" evidence="9">
    <location>
        <position position="159"/>
    </location>
    <ligand>
        <name>Ca(2+)</name>
        <dbReference type="ChEBI" id="CHEBI:29108"/>
        <label>3</label>
    </ligand>
</feature>
<dbReference type="GO" id="GO:0008270">
    <property type="term" value="F:zinc ion binding"/>
    <property type="evidence" value="ECO:0007669"/>
    <property type="project" value="InterPro"/>
</dbReference>
<feature type="binding site" evidence="9">
    <location>
        <position position="162"/>
    </location>
    <ligand>
        <name>Ca(2+)</name>
        <dbReference type="ChEBI" id="CHEBI:29108"/>
        <label>1</label>
    </ligand>
</feature>
<dbReference type="AlphaFoldDB" id="A0A1I7VRI8"/>
<evidence type="ECO:0000256" key="8">
    <source>
        <dbReference type="PIRSR" id="PIRSR001191-2"/>
    </source>
</evidence>
<feature type="active site" evidence="7">
    <location>
        <position position="203"/>
    </location>
</feature>
<feature type="binding site" evidence="8">
    <location>
        <position position="212"/>
    </location>
    <ligand>
        <name>Zn(2+)</name>
        <dbReference type="ChEBI" id="CHEBI:29105"/>
        <label>2</label>
        <note>catalytic</note>
    </ligand>
</feature>
<reference evidence="13" key="2">
    <citation type="submission" date="2016-11" db="UniProtKB">
        <authorList>
            <consortium name="WormBaseParasite"/>
        </authorList>
    </citation>
    <scope>IDENTIFICATION</scope>
</reference>
<dbReference type="GO" id="GO:0030198">
    <property type="term" value="P:extracellular matrix organization"/>
    <property type="evidence" value="ECO:0007669"/>
    <property type="project" value="TreeGrafter"/>
</dbReference>
<dbReference type="GO" id="GO:0006508">
    <property type="term" value="P:proteolysis"/>
    <property type="evidence" value="ECO:0007669"/>
    <property type="project" value="UniProtKB-KW"/>
</dbReference>
<feature type="binding site" evidence="9">
    <location>
        <position position="220"/>
    </location>
    <ligand>
        <name>Zn(2+)</name>
        <dbReference type="ChEBI" id="CHEBI:29105"/>
        <label>2</label>
        <note>catalytic</note>
    </ligand>
</feature>
<dbReference type="InterPro" id="IPR033739">
    <property type="entry name" value="M10A_MMP"/>
</dbReference>
<protein>
    <submittedName>
        <fullName evidence="13">Matrixin family protein</fullName>
    </submittedName>
</protein>
<evidence type="ECO:0000256" key="9">
    <source>
        <dbReference type="PIRSR" id="PIRSR621190-2"/>
    </source>
</evidence>
<dbReference type="InterPro" id="IPR036375">
    <property type="entry name" value="Hemopexin-like_dom_sf"/>
</dbReference>
<keyword evidence="2" id="KW-0645">Protease</keyword>
<dbReference type="Gene3D" id="2.110.10.10">
    <property type="entry name" value="Hemopexin-like domain"/>
    <property type="match status" value="1"/>
</dbReference>
<proteinExistence type="inferred from homology"/>
<evidence type="ECO:0000313" key="13">
    <source>
        <dbReference type="WBParaSite" id="EN70_5428"/>
    </source>
</evidence>
<evidence type="ECO:0000256" key="2">
    <source>
        <dbReference type="ARBA" id="ARBA00022670"/>
    </source>
</evidence>
<evidence type="ECO:0000313" key="12">
    <source>
        <dbReference type="Proteomes" id="UP000095285"/>
    </source>
</evidence>
<feature type="binding site" evidence="9">
    <location>
        <position position="147"/>
    </location>
    <ligand>
        <name>Zn(2+)</name>
        <dbReference type="ChEBI" id="CHEBI:29105"/>
        <label>1</label>
    </ligand>
</feature>
<dbReference type="Pfam" id="PF01471">
    <property type="entry name" value="PG_binding_1"/>
    <property type="match status" value="1"/>
</dbReference>
<feature type="binding site" evidence="9">
    <location>
        <position position="140"/>
    </location>
    <ligand>
        <name>Ca(2+)</name>
        <dbReference type="ChEBI" id="CHEBI:29108"/>
        <label>3</label>
    </ligand>
</feature>
<dbReference type="InterPro" id="IPR001818">
    <property type="entry name" value="Pept_M10_metallopeptidase"/>
</dbReference>
<dbReference type="GO" id="GO:0005615">
    <property type="term" value="C:extracellular space"/>
    <property type="evidence" value="ECO:0007669"/>
    <property type="project" value="TreeGrafter"/>
</dbReference>
<name>A0A1I7VRI8_LOALO</name>
<feature type="binding site" evidence="9">
    <location>
        <position position="122"/>
    </location>
    <ligand>
        <name>Ca(2+)</name>
        <dbReference type="ChEBI" id="CHEBI:29108"/>
        <label>2</label>
    </ligand>
</feature>
<evidence type="ECO:0000256" key="7">
    <source>
        <dbReference type="PIRSR" id="PIRSR001191-1"/>
    </source>
</evidence>
<evidence type="ECO:0000256" key="5">
    <source>
        <dbReference type="ARBA" id="ARBA00022833"/>
    </source>
</evidence>
<evidence type="ECO:0000259" key="11">
    <source>
        <dbReference type="SMART" id="SM00235"/>
    </source>
</evidence>
<dbReference type="PANTHER" id="PTHR10201">
    <property type="entry name" value="MATRIX METALLOPROTEINASE"/>
    <property type="match status" value="1"/>
</dbReference>
<keyword evidence="6" id="KW-0482">Metalloprotease</keyword>
<dbReference type="InterPro" id="IPR021190">
    <property type="entry name" value="Pept_M10A"/>
</dbReference>
<keyword evidence="3 8" id="KW-0479">Metal-binding</keyword>
<dbReference type="InterPro" id="IPR018487">
    <property type="entry name" value="Hemopexin-like_repeat"/>
</dbReference>
<dbReference type="SMART" id="SM00235">
    <property type="entry name" value="ZnMc"/>
    <property type="match status" value="1"/>
</dbReference>
<dbReference type="InterPro" id="IPR036365">
    <property type="entry name" value="PGBD-like_sf"/>
</dbReference>
<feature type="binding site" description="in inhibited form" evidence="9">
    <location>
        <position position="58"/>
    </location>
    <ligand>
        <name>Zn(2+)</name>
        <dbReference type="ChEBI" id="CHEBI:29105"/>
        <label>2</label>
        <note>catalytic</note>
    </ligand>
</feature>
<dbReference type="SMART" id="SM00120">
    <property type="entry name" value="HX"/>
    <property type="match status" value="3"/>
</dbReference>
<sequence length="463" mass="52535">MKETIVSSLPNAPSSEAILRHNSITIRDALKKFQAFAGLKVTGKLDAATVNKMKQKRCGRPDVIALRQQDKYKWKKNDLTYSIESLTNELSESEVREALKKASDTWSAVTRLTLNEISQKGDITVAFARRMHDDPWPFDGEGGVLAHATLPSSGILHFDSDEKWVYMNPKAIIRFVQNSSTNELSVAMLSYNTTDVLQVAVHEIGHVLGLEHSSDSDSIMAPFYREAIDNSGNYIIPKLSASDITNIQYLYGYGNDFETDLSNTDNDSSSDRKIDINCPDEVDGIITTDGSNYLFSGNKVYEFGNTGIRKEYLLKNLFPNGPPFVQGALSNPREDKTLLFHERMVYVYHLNRSTMKFVLQPNYPKKLPTALNFKPMGAFLWLEGSQILINGNHFATYDENWNRVTLQNDVINYFDNFPTKPIRGILIRRRKVILFGDNKVYKYDIQDKRVIGKAIPLKTFLRC</sequence>
<dbReference type="Pfam" id="PF00413">
    <property type="entry name" value="Peptidase_M10"/>
    <property type="match status" value="1"/>
</dbReference>
<dbReference type="PRINTS" id="PR00138">
    <property type="entry name" value="MATRIXIN"/>
</dbReference>
<evidence type="ECO:0000256" key="4">
    <source>
        <dbReference type="ARBA" id="ARBA00022801"/>
    </source>
</evidence>
<dbReference type="InterPro" id="IPR002477">
    <property type="entry name" value="Peptidoglycan-bd-like"/>
</dbReference>
<feature type="binding site" evidence="9">
    <location>
        <position position="139"/>
    </location>
    <ligand>
        <name>Ca(2+)</name>
        <dbReference type="ChEBI" id="CHEBI:29108"/>
        <label>3</label>
    </ligand>
</feature>
<dbReference type="Gene3D" id="3.40.390.10">
    <property type="entry name" value="Collagenase (Catalytic Domain)"/>
    <property type="match status" value="1"/>
</dbReference>
<evidence type="ECO:0000256" key="1">
    <source>
        <dbReference type="ARBA" id="ARBA00010370"/>
    </source>
</evidence>
<evidence type="ECO:0000256" key="10">
    <source>
        <dbReference type="PIRSR" id="PIRSR621190-4"/>
    </source>
</evidence>
<dbReference type="PIRSF" id="PIRSF001191">
    <property type="entry name" value="Peptidase_M10A_matrix"/>
    <property type="match status" value="1"/>
</dbReference>
<feature type="binding site" evidence="8">
    <location>
        <position position="206"/>
    </location>
    <ligand>
        <name>Zn(2+)</name>
        <dbReference type="ChEBI" id="CHEBI:29105"/>
        <label>2</label>
        <note>catalytic</note>
    </ligand>
</feature>
<dbReference type="SUPFAM" id="SSF55486">
    <property type="entry name" value="Metalloproteases ('zincins'), catalytic domain"/>
    <property type="match status" value="1"/>
</dbReference>
<dbReference type="InterPro" id="IPR006026">
    <property type="entry name" value="Peptidase_Metallo"/>
</dbReference>
<feature type="domain" description="Peptidase metallopeptidase" evidence="11">
    <location>
        <begin position="70"/>
        <end position="253"/>
    </location>
</feature>
<keyword evidence="5 8" id="KW-0862">Zinc</keyword>
<dbReference type="GO" id="GO:0031012">
    <property type="term" value="C:extracellular matrix"/>
    <property type="evidence" value="ECO:0007669"/>
    <property type="project" value="InterPro"/>
</dbReference>
<dbReference type="CDD" id="cd04278">
    <property type="entry name" value="ZnMc_MMP"/>
    <property type="match status" value="1"/>
</dbReference>
<feature type="binding site" evidence="9">
    <location>
        <position position="328"/>
    </location>
    <ligand>
        <name>Ca(2+)</name>
        <dbReference type="ChEBI" id="CHEBI:29108"/>
        <label>5</label>
    </ligand>
</feature>
<dbReference type="InterPro" id="IPR024079">
    <property type="entry name" value="MetalloPept_cat_dom_sf"/>
</dbReference>
<feature type="binding site" evidence="9">
    <location>
        <position position="134"/>
    </location>
    <ligand>
        <name>Zn(2+)</name>
        <dbReference type="ChEBI" id="CHEBI:29105"/>
        <label>1</label>
    </ligand>
</feature>
<feature type="binding site" evidence="9">
    <location>
        <position position="132"/>
    </location>
    <ligand>
        <name>Zn(2+)</name>
        <dbReference type="ChEBI" id="CHEBI:29105"/>
        <label>1</label>
    </ligand>
</feature>
<feature type="binding site" evidence="8">
    <location>
        <position position="202"/>
    </location>
    <ligand>
        <name>Zn(2+)</name>
        <dbReference type="ChEBI" id="CHEBI:29105"/>
        <label>2</label>
        <note>catalytic</note>
    </ligand>
</feature>